<name>A0A2C9L2A7_BIOGL</name>
<evidence type="ECO:0000313" key="2">
    <source>
        <dbReference type="EnsemblMetazoa" id="BGLB026289-PA"/>
    </source>
</evidence>
<sequence>MVRLSSSHLLPSGKFDDTTIYNTAFVSKNVEQTQSMKPDNRYHPSSLPFEDKTEYRASHVGYFAPKEKSLKPDHMSDALGQRDPSNPFHIKDDWREMLTRPRETTVHG</sequence>
<reference evidence="2" key="1">
    <citation type="submission" date="2020-05" db="UniProtKB">
        <authorList>
            <consortium name="EnsemblMetazoa"/>
        </authorList>
    </citation>
    <scope>IDENTIFICATION</scope>
    <source>
        <strain evidence="2">BB02</strain>
    </source>
</reference>
<dbReference type="KEGG" id="bgt:106075762"/>
<proteinExistence type="predicted"/>
<dbReference type="AlphaFoldDB" id="A0A2C9L2A7"/>
<evidence type="ECO:0000313" key="3">
    <source>
        <dbReference type="Proteomes" id="UP000076420"/>
    </source>
</evidence>
<evidence type="ECO:0000256" key="1">
    <source>
        <dbReference type="SAM" id="MobiDB-lite"/>
    </source>
</evidence>
<dbReference type="VEuPathDB" id="VectorBase:BGLB026289"/>
<accession>A0A2C9L2A7</accession>
<dbReference type="EnsemblMetazoa" id="BGLB026289-RA">
    <property type="protein sequence ID" value="BGLB026289-PA"/>
    <property type="gene ID" value="BGLB026289"/>
</dbReference>
<dbReference type="VEuPathDB" id="VectorBase:BGLAX_049739"/>
<protein>
    <submittedName>
        <fullName evidence="2">Uncharacterized protein</fullName>
    </submittedName>
</protein>
<dbReference type="Proteomes" id="UP000076420">
    <property type="component" value="Unassembled WGS sequence"/>
</dbReference>
<gene>
    <name evidence="2" type="primary">106075762</name>
</gene>
<feature type="region of interest" description="Disordered" evidence="1">
    <location>
        <begin position="67"/>
        <end position="89"/>
    </location>
</feature>
<feature type="compositionally biased region" description="Basic and acidic residues" evidence="1">
    <location>
        <begin position="67"/>
        <end position="76"/>
    </location>
</feature>
<organism evidence="2 3">
    <name type="scientific">Biomphalaria glabrata</name>
    <name type="common">Bloodfluke planorb</name>
    <name type="synonym">Freshwater snail</name>
    <dbReference type="NCBI Taxonomy" id="6526"/>
    <lineage>
        <taxon>Eukaryota</taxon>
        <taxon>Metazoa</taxon>
        <taxon>Spiralia</taxon>
        <taxon>Lophotrochozoa</taxon>
        <taxon>Mollusca</taxon>
        <taxon>Gastropoda</taxon>
        <taxon>Heterobranchia</taxon>
        <taxon>Euthyneura</taxon>
        <taxon>Panpulmonata</taxon>
        <taxon>Hygrophila</taxon>
        <taxon>Lymnaeoidea</taxon>
        <taxon>Planorbidae</taxon>
        <taxon>Biomphalaria</taxon>
    </lineage>
</organism>